<sequence>MVNVNNDNVVNRASEFPARAVQNQLAGKINDMNNVAEGHGGIVTIADGAEGRIAASHTTDPVVLDNGAVDCTERMQGFEQGTLSQGTCNRASARTFKVPGAEQIMEEGQLQQMVKDSAIAGADRLTTAKYHATVTVVEHVEKAGIQSSVVCSKLETNIALNATGDGPNVGAAFVDQIAPANREKESHTKGKLVLVEKEHNMSSNSVTPNINITAVGAQILENLNPLNAFTANKGFSLQGVTAKKFVGVGFHTSNHEVPSNEMFDRSIKHSHNQDTSSMMSSAIKNPKGGTDHANDVYEDEMSEDSSDEPVQNLNELKEAVSSKHKTWADIAEEHDEGEEHIQVTGSATRQGGKVKEGAVDVIEQVASPSPIKSGVVALYNLTPTNILQALVNVSAANYERQEAALLPEHEQLMESNPKSVEQIQKNG</sequence>
<name>A0A1J6KGN1_NICAT</name>
<protein>
    <submittedName>
        <fullName evidence="2">Uncharacterized protein</fullName>
    </submittedName>
</protein>
<dbReference type="Proteomes" id="UP000187609">
    <property type="component" value="Unassembled WGS sequence"/>
</dbReference>
<comment type="caution">
    <text evidence="2">The sequence shown here is derived from an EMBL/GenBank/DDBJ whole genome shotgun (WGS) entry which is preliminary data.</text>
</comment>
<accession>A0A1J6KGN1</accession>
<feature type="compositionally biased region" description="Acidic residues" evidence="1">
    <location>
        <begin position="296"/>
        <end position="307"/>
    </location>
</feature>
<feature type="region of interest" description="Disordered" evidence="1">
    <location>
        <begin position="269"/>
        <end position="309"/>
    </location>
</feature>
<feature type="compositionally biased region" description="Polar residues" evidence="1">
    <location>
        <begin position="273"/>
        <end position="283"/>
    </location>
</feature>
<proteinExistence type="predicted"/>
<gene>
    <name evidence="2" type="ORF">A4A49_30349</name>
</gene>
<reference evidence="2" key="1">
    <citation type="submission" date="2016-11" db="EMBL/GenBank/DDBJ databases">
        <title>The genome of Nicotiana attenuata.</title>
        <authorList>
            <person name="Xu S."/>
            <person name="Brockmoeller T."/>
            <person name="Gaquerel E."/>
            <person name="Navarro A."/>
            <person name="Kuhl H."/>
            <person name="Gase K."/>
            <person name="Ling Z."/>
            <person name="Zhou W."/>
            <person name="Kreitzer C."/>
            <person name="Stanke M."/>
            <person name="Tang H."/>
            <person name="Lyons E."/>
            <person name="Pandey P."/>
            <person name="Pandey S.P."/>
            <person name="Timmermann B."/>
            <person name="Baldwin I.T."/>
        </authorList>
    </citation>
    <scope>NUCLEOTIDE SEQUENCE [LARGE SCALE GENOMIC DNA]</scope>
    <source>
        <strain evidence="2">UT</strain>
    </source>
</reference>
<dbReference type="AlphaFoldDB" id="A0A1J6KGN1"/>
<keyword evidence="3" id="KW-1185">Reference proteome</keyword>
<dbReference type="Gramene" id="OIT24080">
    <property type="protein sequence ID" value="OIT24080"/>
    <property type="gene ID" value="A4A49_30349"/>
</dbReference>
<organism evidence="2 3">
    <name type="scientific">Nicotiana attenuata</name>
    <name type="common">Coyote tobacco</name>
    <dbReference type="NCBI Taxonomy" id="49451"/>
    <lineage>
        <taxon>Eukaryota</taxon>
        <taxon>Viridiplantae</taxon>
        <taxon>Streptophyta</taxon>
        <taxon>Embryophyta</taxon>
        <taxon>Tracheophyta</taxon>
        <taxon>Spermatophyta</taxon>
        <taxon>Magnoliopsida</taxon>
        <taxon>eudicotyledons</taxon>
        <taxon>Gunneridae</taxon>
        <taxon>Pentapetalae</taxon>
        <taxon>asterids</taxon>
        <taxon>lamiids</taxon>
        <taxon>Solanales</taxon>
        <taxon>Solanaceae</taxon>
        <taxon>Nicotianoideae</taxon>
        <taxon>Nicotianeae</taxon>
        <taxon>Nicotiana</taxon>
    </lineage>
</organism>
<evidence type="ECO:0000256" key="1">
    <source>
        <dbReference type="SAM" id="MobiDB-lite"/>
    </source>
</evidence>
<evidence type="ECO:0000313" key="2">
    <source>
        <dbReference type="EMBL" id="OIT24080.1"/>
    </source>
</evidence>
<evidence type="ECO:0000313" key="3">
    <source>
        <dbReference type="Proteomes" id="UP000187609"/>
    </source>
</evidence>
<dbReference type="EMBL" id="MJEQ01003222">
    <property type="protein sequence ID" value="OIT24080.1"/>
    <property type="molecule type" value="Genomic_DNA"/>
</dbReference>